<evidence type="ECO:0000259" key="2">
    <source>
        <dbReference type="Pfam" id="PF18433"/>
    </source>
</evidence>
<dbReference type="Gene3D" id="1.10.132.90">
    <property type="match status" value="1"/>
</dbReference>
<proteinExistence type="predicted"/>
<dbReference type="RefSeq" id="WP_151054256.1">
    <property type="nucleotide sequence ID" value="NZ_CP044222.1"/>
</dbReference>
<protein>
    <recommendedName>
        <fullName evidence="2">DUF5610 domain-containing protein</fullName>
    </recommendedName>
</protein>
<dbReference type="KEGG" id="nik:F5I99_06500"/>
<gene>
    <name evidence="3" type="ORF">F5I99_06500</name>
</gene>
<dbReference type="Proteomes" id="UP000325606">
    <property type="component" value="Chromosome"/>
</dbReference>
<keyword evidence="4" id="KW-1185">Reference proteome</keyword>
<reference evidence="3 4" key="1">
    <citation type="submission" date="2019-09" db="EMBL/GenBank/DDBJ databases">
        <title>Nitrincola iocasae sp. nov., a bacterium isolated from the sediment collected at a cold seep field in South China Sea.</title>
        <authorList>
            <person name="Zhang H."/>
            <person name="Wang H."/>
            <person name="Li C."/>
        </authorList>
    </citation>
    <scope>NUCLEOTIDE SEQUENCE [LARGE SCALE GENOMIC DNA]</scope>
    <source>
        <strain evidence="3 4">KXZD1103</strain>
    </source>
</reference>
<organism evidence="3 4">
    <name type="scientific">Nitrincola iocasae</name>
    <dbReference type="NCBI Taxonomy" id="2614693"/>
    <lineage>
        <taxon>Bacteria</taxon>
        <taxon>Pseudomonadati</taxon>
        <taxon>Pseudomonadota</taxon>
        <taxon>Gammaproteobacteria</taxon>
        <taxon>Oceanospirillales</taxon>
        <taxon>Oceanospirillaceae</taxon>
        <taxon>Nitrincola</taxon>
    </lineage>
</organism>
<dbReference type="AlphaFoldDB" id="A0A5J6LC68"/>
<evidence type="ECO:0000256" key="1">
    <source>
        <dbReference type="SAM" id="MobiDB-lite"/>
    </source>
</evidence>
<feature type="compositionally biased region" description="Polar residues" evidence="1">
    <location>
        <begin position="366"/>
        <end position="379"/>
    </location>
</feature>
<name>A0A5J6LC68_9GAMM</name>
<feature type="domain" description="DUF5610" evidence="2">
    <location>
        <begin position="32"/>
        <end position="143"/>
    </location>
</feature>
<dbReference type="Pfam" id="PF18433">
    <property type="entry name" value="DUF5610"/>
    <property type="match status" value="1"/>
</dbReference>
<evidence type="ECO:0000313" key="3">
    <source>
        <dbReference type="EMBL" id="QEW06175.1"/>
    </source>
</evidence>
<sequence length="379" mass="41929">MTNISSLQPGFVRSGESHQSPTTATKSGSGPELSQLQSKILNNLLQHVPGMNLDGLKKLDANNFTPEKVSDRISGFVAQGLEMARSRGASEEKIQSMYDSAMKGVEKGFKEAKEILAGLDVLQGKIADDVTRTEELTFEKLRALSPEQNTAMDIVSMSAAQRFERAESFELNITTREGDQVNIRFDRSDAFQSGMAATVDGEGNSAMVFDMSRTQSSGFSFSIEGDLNVDEIDSIQNLIRDVSQVADEFYHGDVQKAFEQVGGVSLDVSQLSAFDLSMTRTEVRSVASQYQQTQQLSETGDQSRPGRRLGQLMQQLTEQINSPMLDFVQQQQDFAKSLMQSLVEQDTRFKQADTEQQGRYRDNLGSLLQTLNSQDPRAN</sequence>
<accession>A0A5J6LC68</accession>
<feature type="region of interest" description="Disordered" evidence="1">
    <location>
        <begin position="1"/>
        <end position="33"/>
    </location>
</feature>
<feature type="compositionally biased region" description="Polar residues" evidence="1">
    <location>
        <begin position="17"/>
        <end position="33"/>
    </location>
</feature>
<feature type="region of interest" description="Disordered" evidence="1">
    <location>
        <begin position="350"/>
        <end position="379"/>
    </location>
</feature>
<dbReference type="EMBL" id="CP044222">
    <property type="protein sequence ID" value="QEW06175.1"/>
    <property type="molecule type" value="Genomic_DNA"/>
</dbReference>
<evidence type="ECO:0000313" key="4">
    <source>
        <dbReference type="Proteomes" id="UP000325606"/>
    </source>
</evidence>
<feature type="compositionally biased region" description="Basic and acidic residues" evidence="1">
    <location>
        <begin position="350"/>
        <end position="362"/>
    </location>
</feature>
<dbReference type="InterPro" id="IPR041651">
    <property type="entry name" value="DUF5610"/>
</dbReference>